<gene>
    <name evidence="3 4" type="primary">LOC106476366</name>
</gene>
<evidence type="ECO:0000313" key="4">
    <source>
        <dbReference type="RefSeq" id="XP_022235962.1"/>
    </source>
</evidence>
<sequence>MRDIDEEDLDTLAHARSFSVSSMAKTSSTASSGMEPTDQQDPLTIVQKVISHSSVRKNTEFRRSLGSNLVSSRVLFEHGQPRSSFIRRDSIKSSSSSSGCSSVSTPTNDQIVFEADFPVGTIKRKPSMAPKIPLTSTTRIIAKQSMTEDFRNSIVSLDTVQESNTTVGANTLGRNSMARMSLRRSHPEDEITLSKLSVDSGTLTKHIEKLQAVTYGAVDSCTKTLVNNISDDDELPPPPPEAFNSGGSTLSLDSLPPPPSSLHDQVSWPSTSSLNSLPPPPSEITQRLEDGKSLEVGSYLTCQDELKCPQNAPAVPPKPVYCKEYRSLEAENLVFCLHQDESSVTPLLSQKVEIPVGSCCGTQQQSIECPKSPEHGSLKRRVSFSYSPTERKLVVASSSSQSQLLNQDIISPNQINNTYQKPEPPRRSETTRLSGRFPATRRSSFSVMSCCGQNDQQRNVTTPHHFLRDLQRVMEKKWKVAQQLSADLTATPHQIMGFRDPCFLPPEFSSTLSHTPLHPPDSCHTDPCPKHHHHHLQQYPDGHQKQNVFAKKKLPPPPPKRSETTHLTRRQ</sequence>
<dbReference type="Proteomes" id="UP000694941">
    <property type="component" value="Unplaced"/>
</dbReference>
<feature type="region of interest" description="Disordered" evidence="1">
    <location>
        <begin position="228"/>
        <end position="286"/>
    </location>
</feature>
<evidence type="ECO:0000313" key="2">
    <source>
        <dbReference type="Proteomes" id="UP000694941"/>
    </source>
</evidence>
<feature type="compositionally biased region" description="Polar residues" evidence="1">
    <location>
        <begin position="410"/>
        <end position="420"/>
    </location>
</feature>
<keyword evidence="2" id="KW-1185">Reference proteome</keyword>
<feature type="compositionally biased region" description="Basic and acidic residues" evidence="1">
    <location>
        <begin position="560"/>
        <end position="571"/>
    </location>
</feature>
<evidence type="ECO:0000313" key="3">
    <source>
        <dbReference type="RefSeq" id="XP_013792480.1"/>
    </source>
</evidence>
<protein>
    <submittedName>
        <fullName evidence="3 4">Uncharacterized protein LOC106476366</fullName>
    </submittedName>
</protein>
<feature type="region of interest" description="Disordered" evidence="1">
    <location>
        <begin position="513"/>
        <end position="571"/>
    </location>
</feature>
<dbReference type="GeneID" id="106476366"/>
<reference evidence="3 4" key="1">
    <citation type="submission" date="2025-05" db="UniProtKB">
        <authorList>
            <consortium name="RefSeq"/>
        </authorList>
    </citation>
    <scope>IDENTIFICATION</scope>
    <source>
        <tissue evidence="3 4">Muscle</tissue>
    </source>
</reference>
<organism evidence="2 3">
    <name type="scientific">Limulus polyphemus</name>
    <name type="common">Atlantic horseshoe crab</name>
    <dbReference type="NCBI Taxonomy" id="6850"/>
    <lineage>
        <taxon>Eukaryota</taxon>
        <taxon>Metazoa</taxon>
        <taxon>Ecdysozoa</taxon>
        <taxon>Arthropoda</taxon>
        <taxon>Chelicerata</taxon>
        <taxon>Merostomata</taxon>
        <taxon>Xiphosura</taxon>
        <taxon>Limulidae</taxon>
        <taxon>Limulus</taxon>
    </lineage>
</organism>
<proteinExistence type="predicted"/>
<dbReference type="RefSeq" id="XP_022235962.1">
    <property type="nucleotide sequence ID" value="XM_022380254.1"/>
</dbReference>
<name>A0ABM1C189_LIMPO</name>
<accession>A0ABM1C189</accession>
<evidence type="ECO:0000256" key="1">
    <source>
        <dbReference type="SAM" id="MobiDB-lite"/>
    </source>
</evidence>
<feature type="region of interest" description="Disordered" evidence="1">
    <location>
        <begin position="410"/>
        <end position="436"/>
    </location>
</feature>
<dbReference type="RefSeq" id="XP_013792480.1">
    <property type="nucleotide sequence ID" value="XM_013937026.2"/>
</dbReference>